<dbReference type="PANTHER" id="PTHR24098:SF0">
    <property type="entry name" value="OUTER SEGMENT 5"/>
    <property type="match status" value="1"/>
</dbReference>
<dbReference type="PROSITE" id="PS50082">
    <property type="entry name" value="WD_REPEATS_2"/>
    <property type="match status" value="2"/>
</dbReference>
<dbReference type="InterPro" id="IPR015943">
    <property type="entry name" value="WD40/YVTN_repeat-like_dom_sf"/>
</dbReference>
<dbReference type="InterPro" id="IPR056157">
    <property type="entry name" value="TPR_IFT80_172_dom"/>
</dbReference>
<feature type="compositionally biased region" description="Basic and acidic residues" evidence="5">
    <location>
        <begin position="783"/>
        <end position="794"/>
    </location>
</feature>
<dbReference type="SUPFAM" id="SSF50978">
    <property type="entry name" value="WD40 repeat-like"/>
    <property type="match status" value="2"/>
</dbReference>
<evidence type="ECO:0000256" key="5">
    <source>
        <dbReference type="SAM" id="MobiDB-lite"/>
    </source>
</evidence>
<dbReference type="Proteomes" id="UP000241890">
    <property type="component" value="Unassembled WGS sequence"/>
</dbReference>
<evidence type="ECO:0000256" key="1">
    <source>
        <dbReference type="ARBA" id="ARBA00004138"/>
    </source>
</evidence>
<reference evidence="8 9" key="1">
    <citation type="submission" date="2017-12" db="EMBL/GenBank/DDBJ databases">
        <title>Sequencing, de novo assembly and annotation of complete genome of a new Thraustochytrid species, strain FCC1311.</title>
        <authorList>
            <person name="Sedici K."/>
            <person name="Godart F."/>
            <person name="Aiese Cigliano R."/>
            <person name="Sanseverino W."/>
            <person name="Barakat M."/>
            <person name="Ortet P."/>
            <person name="Marechal E."/>
            <person name="Cagnac O."/>
            <person name="Amato A."/>
        </authorList>
    </citation>
    <scope>NUCLEOTIDE SEQUENCE [LARGE SCALE GENOMIC DNA]</scope>
</reference>
<dbReference type="InterPro" id="IPR036322">
    <property type="entry name" value="WD40_repeat_dom_sf"/>
</dbReference>
<dbReference type="Pfam" id="PF23387">
    <property type="entry name" value="TPR_IFT80_172"/>
    <property type="match status" value="1"/>
</dbReference>
<comment type="subcellular location">
    <subcellularLocation>
        <location evidence="1">Cell projection</location>
        <location evidence="1">Cilium</location>
    </subcellularLocation>
</comment>
<dbReference type="GO" id="GO:0030992">
    <property type="term" value="C:intraciliary transport particle B"/>
    <property type="evidence" value="ECO:0007669"/>
    <property type="project" value="TreeGrafter"/>
</dbReference>
<dbReference type="AlphaFoldDB" id="A0A2R5G1D3"/>
<dbReference type="OrthoDB" id="408728at2759"/>
<sequence length="822" mass="91950">MRVSCRLLREQHKELVTSCAWTPSGDELLTSADDQTIKRVHGDDLTTETVVGDTDGFVTKMSWCPSLNEKQTSDTLAVCCSDGSFRILHGSTGREEKRVQSYNTGAAISIQWNLDGSALATGGEDGTVKIWSRVGMLRNTVATTGFPVYGLCWGRQDELLFSAGKMLTIEQRERKRMQWKAHDATVLAVDWNPVNNLIVSGGEDRRYRVWDAFGRQLFQSQPMEHVVTSISWSPNGSAFAVGSYDVLKICDKTGWTHAREDLRHAGSVLSLAWSQDGTMLGGACASRAVLVAQVANRSLEWKHFHVVLKDAKQIEVQNTLEDTTESIVFRDRVLDVSMEFGFLVVHCATPQVHIYALSNLGTPQIVDVPHTRSALLLQSSKTFLAAWTVFTYEGRRVCGPQALNGIVVQGLDRSTVALNDKVLAILENNRTSVRLVDTARQQAIGVIQHKLEIVQIALCKHETDMLAFVDRNGDLFVHCNGRKTFKLPVTMVQSIAVNDESDALVACTDGGNKMVVWYYPQIVWIDPDLLADTSTEEETPVLAAKQPQIVSFTETLVTVRTQNGSLVTSSVSRYPSLLHKLVAEERKWEDAIRLCRFVNQKFLWAILAGMAIKMTHLDTAEIALAATEHVAKLNFILYLKEVESEKVRMAELALYRRDLASAEQILLHANPPLLYRAIKMNARLFRWERAKELAARDPQLAKLVQLYEKRWTSQEALTDEETKELKAIKVQYSEKPQDDDDDDDDDEDQDEEGDKEDSDKVERARGREEDARGSSKKHSARQPHRDPGEQKAGDADDSADLEEEADEEDGREASATVMEAKS</sequence>
<dbReference type="InterPro" id="IPR056456">
    <property type="entry name" value="Beta-prop_IFT80_2nd"/>
</dbReference>
<feature type="repeat" description="WD" evidence="4">
    <location>
        <begin position="179"/>
        <end position="211"/>
    </location>
</feature>
<feature type="compositionally biased region" description="Basic and acidic residues" evidence="5">
    <location>
        <begin position="757"/>
        <end position="773"/>
    </location>
</feature>
<dbReference type="PANTHER" id="PTHR24098">
    <property type="entry name" value="OUTER SEGMENT 5"/>
    <property type="match status" value="1"/>
</dbReference>
<keyword evidence="2" id="KW-0969">Cilium</keyword>
<feature type="compositionally biased region" description="Acidic residues" evidence="5">
    <location>
        <begin position="795"/>
        <end position="810"/>
    </location>
</feature>
<feature type="region of interest" description="Disordered" evidence="5">
    <location>
        <begin position="731"/>
        <end position="822"/>
    </location>
</feature>
<dbReference type="InParanoid" id="A0A2R5G1D3"/>
<evidence type="ECO:0000256" key="3">
    <source>
        <dbReference type="ARBA" id="ARBA00023273"/>
    </source>
</evidence>
<keyword evidence="3" id="KW-0966">Cell projection</keyword>
<dbReference type="Pfam" id="PF00400">
    <property type="entry name" value="WD40"/>
    <property type="match status" value="4"/>
</dbReference>
<feature type="repeat" description="WD" evidence="4">
    <location>
        <begin position="100"/>
        <end position="132"/>
    </location>
</feature>
<keyword evidence="9" id="KW-1185">Reference proteome</keyword>
<accession>A0A2R5G1D3</accession>
<feature type="domain" description="IFT80/172/WDR35 TPR" evidence="7">
    <location>
        <begin position="603"/>
        <end position="725"/>
    </location>
</feature>
<evidence type="ECO:0000313" key="9">
    <source>
        <dbReference type="Proteomes" id="UP000241890"/>
    </source>
</evidence>
<dbReference type="GO" id="GO:0060271">
    <property type="term" value="P:cilium assembly"/>
    <property type="evidence" value="ECO:0007669"/>
    <property type="project" value="TreeGrafter"/>
</dbReference>
<dbReference type="EMBL" id="BEYU01000009">
    <property type="protein sequence ID" value="GBG24836.1"/>
    <property type="molecule type" value="Genomic_DNA"/>
</dbReference>
<gene>
    <name evidence="8" type="ORF">FCC1311_010542</name>
</gene>
<dbReference type="GO" id="GO:0005929">
    <property type="term" value="C:cilium"/>
    <property type="evidence" value="ECO:0007669"/>
    <property type="project" value="UniProtKB-SubCell"/>
</dbReference>
<keyword evidence="4" id="KW-0853">WD repeat</keyword>
<feature type="compositionally biased region" description="Acidic residues" evidence="5">
    <location>
        <begin position="737"/>
        <end position="756"/>
    </location>
</feature>
<evidence type="ECO:0000256" key="4">
    <source>
        <dbReference type="PROSITE-ProRule" id="PRU00221"/>
    </source>
</evidence>
<dbReference type="Gene3D" id="2.130.10.10">
    <property type="entry name" value="YVTN repeat-like/Quinoprotein amine dehydrogenase"/>
    <property type="match status" value="2"/>
</dbReference>
<protein>
    <submittedName>
        <fullName evidence="8">Intraflagellar transport protein 80-like</fullName>
    </submittedName>
</protein>
<proteinExistence type="predicted"/>
<evidence type="ECO:0000256" key="2">
    <source>
        <dbReference type="ARBA" id="ARBA00023069"/>
    </source>
</evidence>
<name>A0A2R5G1D3_9STRA</name>
<feature type="domain" description="IFT80 second beta-propeller" evidence="6">
    <location>
        <begin position="297"/>
        <end position="574"/>
    </location>
</feature>
<dbReference type="PROSITE" id="PS50294">
    <property type="entry name" value="WD_REPEATS_REGION"/>
    <property type="match status" value="2"/>
</dbReference>
<dbReference type="InterPro" id="IPR001680">
    <property type="entry name" value="WD40_rpt"/>
</dbReference>
<evidence type="ECO:0000313" key="8">
    <source>
        <dbReference type="EMBL" id="GBG24836.1"/>
    </source>
</evidence>
<organism evidence="8 9">
    <name type="scientific">Hondaea fermentalgiana</name>
    <dbReference type="NCBI Taxonomy" id="2315210"/>
    <lineage>
        <taxon>Eukaryota</taxon>
        <taxon>Sar</taxon>
        <taxon>Stramenopiles</taxon>
        <taxon>Bigyra</taxon>
        <taxon>Labyrinthulomycetes</taxon>
        <taxon>Thraustochytrida</taxon>
        <taxon>Thraustochytriidae</taxon>
        <taxon>Hondaea</taxon>
    </lineage>
</organism>
<dbReference type="SMART" id="SM00320">
    <property type="entry name" value="WD40"/>
    <property type="match status" value="7"/>
</dbReference>
<evidence type="ECO:0000259" key="7">
    <source>
        <dbReference type="Pfam" id="PF23387"/>
    </source>
</evidence>
<comment type="caution">
    <text evidence="8">The sequence shown here is derived from an EMBL/GenBank/DDBJ whole genome shotgun (WGS) entry which is preliminary data.</text>
</comment>
<evidence type="ECO:0000259" key="6">
    <source>
        <dbReference type="Pfam" id="PF23335"/>
    </source>
</evidence>
<dbReference type="Pfam" id="PF23335">
    <property type="entry name" value="Beta-prop_IFT80_2nd"/>
    <property type="match status" value="1"/>
</dbReference>
<keyword evidence="8" id="KW-0282">Flagellum</keyword>